<accession>A0A068NVP1</accession>
<dbReference type="Gene3D" id="3.40.640.10">
    <property type="entry name" value="Type I PLP-dependent aspartate aminotransferase-like (Major domain)"/>
    <property type="match status" value="1"/>
</dbReference>
<dbReference type="KEGG" id="fgi:OP10G_4074"/>
<sequence>MLDEMLPYLRDDFGNANSIHGFGQRAMAAVDLARERVSNLIGAEDPGQIVFTSGATEANNWVISAFSNGAISPFEHSAVREPALRKGMKLLANDDFVLFPPTETLELISVMCVNNEIGTTWNAADFRSYATHIHSDMTQQLGKTPILLDGIDYASFSSHKAYGPKGVGALYFETAPPYPFQIGGEQEHGYRAGTLNVPGIVGFGAACAIAADEQEQNFHHAARLRSVLLEELGNGGRWQINGEGAPGVPHILSISFDGIEGETLVVEADQAGFAISAGAACSSRSTEPSHVLTALGFEESRLRGTVRISFGKFNSVDSVTELAKTLRHSVEKLRRMM</sequence>
<evidence type="ECO:0000313" key="13">
    <source>
        <dbReference type="Proteomes" id="UP000027982"/>
    </source>
</evidence>
<feature type="domain" description="Aminotransferase class V" evidence="11">
    <location>
        <begin position="103"/>
        <end position="321"/>
    </location>
</feature>
<gene>
    <name evidence="12" type="ORF">OP10G_4074</name>
</gene>
<comment type="cofactor">
    <cofactor evidence="1 10">
        <name>pyridoxal 5'-phosphate</name>
        <dbReference type="ChEBI" id="CHEBI:597326"/>
    </cofactor>
</comment>
<dbReference type="STRING" id="661478.OP10G_4074"/>
<evidence type="ECO:0000259" key="11">
    <source>
        <dbReference type="Pfam" id="PF00266"/>
    </source>
</evidence>
<dbReference type="AlphaFoldDB" id="A0A068NVP1"/>
<evidence type="ECO:0000256" key="7">
    <source>
        <dbReference type="ARBA" id="ARBA00023004"/>
    </source>
</evidence>
<evidence type="ECO:0000256" key="1">
    <source>
        <dbReference type="ARBA" id="ARBA00001933"/>
    </source>
</evidence>
<dbReference type="GO" id="GO:0051536">
    <property type="term" value="F:iron-sulfur cluster binding"/>
    <property type="evidence" value="ECO:0007669"/>
    <property type="project" value="UniProtKB-KW"/>
</dbReference>
<dbReference type="GO" id="GO:0031071">
    <property type="term" value="F:cysteine desulfurase activity"/>
    <property type="evidence" value="ECO:0007669"/>
    <property type="project" value="UniProtKB-EC"/>
</dbReference>
<keyword evidence="6" id="KW-0663">Pyridoxal phosphate</keyword>
<dbReference type="InterPro" id="IPR000192">
    <property type="entry name" value="Aminotrans_V_dom"/>
</dbReference>
<dbReference type="eggNOG" id="COG1104">
    <property type="taxonomic scope" value="Bacteria"/>
</dbReference>
<protein>
    <recommendedName>
        <fullName evidence="3">cysteine desulfurase</fullName>
        <ecNumber evidence="3">2.8.1.7</ecNumber>
    </recommendedName>
</protein>
<dbReference type="InterPro" id="IPR015424">
    <property type="entry name" value="PyrdxlP-dep_Trfase"/>
</dbReference>
<feature type="domain" description="Aminotransferase class V" evidence="11">
    <location>
        <begin position="2"/>
        <end position="68"/>
    </location>
</feature>
<comment type="catalytic activity">
    <reaction evidence="9">
        <text>(sulfur carrier)-H + L-cysteine = (sulfur carrier)-SH + L-alanine</text>
        <dbReference type="Rhea" id="RHEA:43892"/>
        <dbReference type="Rhea" id="RHEA-COMP:14737"/>
        <dbReference type="Rhea" id="RHEA-COMP:14739"/>
        <dbReference type="ChEBI" id="CHEBI:29917"/>
        <dbReference type="ChEBI" id="CHEBI:35235"/>
        <dbReference type="ChEBI" id="CHEBI:57972"/>
        <dbReference type="ChEBI" id="CHEBI:64428"/>
        <dbReference type="EC" id="2.8.1.7"/>
    </reaction>
</comment>
<dbReference type="EC" id="2.8.1.7" evidence="3"/>
<evidence type="ECO:0000256" key="10">
    <source>
        <dbReference type="RuleBase" id="RU004504"/>
    </source>
</evidence>
<reference evidence="12 13" key="1">
    <citation type="journal article" date="2014" name="PLoS ONE">
        <title>The first complete genome sequence of the class fimbriimonadia in the phylum armatimonadetes.</title>
        <authorList>
            <person name="Hu Z.Y."/>
            <person name="Wang Y.Z."/>
            <person name="Im W.T."/>
            <person name="Wang S.Y."/>
            <person name="Zhao G.P."/>
            <person name="Zheng H.J."/>
            <person name="Quan Z.X."/>
        </authorList>
    </citation>
    <scope>NUCLEOTIDE SEQUENCE [LARGE SCALE GENOMIC DNA]</scope>
    <source>
        <strain evidence="12">Gsoil 348</strain>
    </source>
</reference>
<evidence type="ECO:0000256" key="9">
    <source>
        <dbReference type="ARBA" id="ARBA00050776"/>
    </source>
</evidence>
<evidence type="ECO:0000256" key="2">
    <source>
        <dbReference type="ARBA" id="ARBA00006490"/>
    </source>
</evidence>
<dbReference type="HOGENOM" id="CLU_003433_0_0_0"/>
<dbReference type="Gene3D" id="3.90.1150.10">
    <property type="entry name" value="Aspartate Aminotransferase, domain 1"/>
    <property type="match status" value="1"/>
</dbReference>
<dbReference type="EMBL" id="CP007139">
    <property type="protein sequence ID" value="AIE87442.1"/>
    <property type="molecule type" value="Genomic_DNA"/>
</dbReference>
<dbReference type="Proteomes" id="UP000027982">
    <property type="component" value="Chromosome"/>
</dbReference>
<keyword evidence="5" id="KW-0479">Metal-binding</keyword>
<dbReference type="PANTHER" id="PTHR11601">
    <property type="entry name" value="CYSTEINE DESULFURYLASE FAMILY MEMBER"/>
    <property type="match status" value="1"/>
</dbReference>
<keyword evidence="4" id="KW-0808">Transferase</keyword>
<proteinExistence type="inferred from homology"/>
<dbReference type="PIRSF" id="PIRSF005572">
    <property type="entry name" value="NifS"/>
    <property type="match status" value="1"/>
</dbReference>
<dbReference type="InterPro" id="IPR015421">
    <property type="entry name" value="PyrdxlP-dep_Trfase_major"/>
</dbReference>
<dbReference type="PROSITE" id="PS00595">
    <property type="entry name" value="AA_TRANSFER_CLASS_5"/>
    <property type="match status" value="1"/>
</dbReference>
<evidence type="ECO:0000256" key="3">
    <source>
        <dbReference type="ARBA" id="ARBA00012239"/>
    </source>
</evidence>
<dbReference type="Pfam" id="PF00266">
    <property type="entry name" value="Aminotran_5"/>
    <property type="match status" value="2"/>
</dbReference>
<name>A0A068NVP1_FIMGI</name>
<dbReference type="GO" id="GO:0046872">
    <property type="term" value="F:metal ion binding"/>
    <property type="evidence" value="ECO:0007669"/>
    <property type="project" value="UniProtKB-KW"/>
</dbReference>
<dbReference type="InterPro" id="IPR015422">
    <property type="entry name" value="PyrdxlP-dep_Trfase_small"/>
</dbReference>
<evidence type="ECO:0000256" key="5">
    <source>
        <dbReference type="ARBA" id="ARBA00022723"/>
    </source>
</evidence>
<dbReference type="PANTHER" id="PTHR11601:SF34">
    <property type="entry name" value="CYSTEINE DESULFURASE"/>
    <property type="match status" value="1"/>
</dbReference>
<evidence type="ECO:0000256" key="6">
    <source>
        <dbReference type="ARBA" id="ARBA00022898"/>
    </source>
</evidence>
<keyword evidence="8" id="KW-0411">Iron-sulfur</keyword>
<dbReference type="SUPFAM" id="SSF53383">
    <property type="entry name" value="PLP-dependent transferases"/>
    <property type="match status" value="1"/>
</dbReference>
<evidence type="ECO:0000313" key="12">
    <source>
        <dbReference type="EMBL" id="AIE87442.1"/>
    </source>
</evidence>
<organism evidence="12 13">
    <name type="scientific">Fimbriimonas ginsengisoli Gsoil 348</name>
    <dbReference type="NCBI Taxonomy" id="661478"/>
    <lineage>
        <taxon>Bacteria</taxon>
        <taxon>Bacillati</taxon>
        <taxon>Armatimonadota</taxon>
        <taxon>Fimbriimonadia</taxon>
        <taxon>Fimbriimonadales</taxon>
        <taxon>Fimbriimonadaceae</taxon>
        <taxon>Fimbriimonas</taxon>
    </lineage>
</organism>
<evidence type="ECO:0000256" key="4">
    <source>
        <dbReference type="ARBA" id="ARBA00022679"/>
    </source>
</evidence>
<keyword evidence="7" id="KW-0408">Iron</keyword>
<evidence type="ECO:0000256" key="8">
    <source>
        <dbReference type="ARBA" id="ARBA00023014"/>
    </source>
</evidence>
<dbReference type="InterPro" id="IPR020578">
    <property type="entry name" value="Aminotrans_V_PyrdxlP_BS"/>
</dbReference>
<keyword evidence="13" id="KW-1185">Reference proteome</keyword>
<dbReference type="Gene3D" id="1.10.260.50">
    <property type="match status" value="1"/>
</dbReference>
<comment type="similarity">
    <text evidence="2">Belongs to the class-V pyridoxal-phosphate-dependent aminotransferase family. NifS/IscS subfamily.</text>
</comment>
<dbReference type="InterPro" id="IPR016454">
    <property type="entry name" value="Cysteine_dSase"/>
</dbReference>